<dbReference type="CDD" id="cd00112">
    <property type="entry name" value="LDLa"/>
    <property type="match status" value="2"/>
</dbReference>
<feature type="transmembrane region" description="Helical" evidence="11">
    <location>
        <begin position="188"/>
        <end position="213"/>
    </location>
</feature>
<dbReference type="GO" id="GO:0016192">
    <property type="term" value="P:vesicle-mediated transport"/>
    <property type="evidence" value="ECO:0007669"/>
    <property type="project" value="UniProtKB-ARBA"/>
</dbReference>
<dbReference type="SUPFAM" id="SSF57424">
    <property type="entry name" value="LDL receptor-like module"/>
    <property type="match status" value="2"/>
</dbReference>
<evidence type="ECO:0000256" key="4">
    <source>
        <dbReference type="ARBA" id="ARBA00022729"/>
    </source>
</evidence>
<dbReference type="PRINTS" id="PR00261">
    <property type="entry name" value="LDLRECEPTOR"/>
</dbReference>
<sequence length="242" mass="25694">RWVDGKWTFLLVSPGFTCALLSGPSAGSCPPTKFQCRTSGYCMPLTWQCDGDWDCTDGSDEEECRTEPCAQNGQCHPPPVLPCSCDNISDCPGGTKGNLYNCNQQPCPEGQQRCMLSDACIPYTWHCDGHPDCPDSSDELGCETTETDKIFQGGNATTMGTPVTLASVISLRNATTASVRDPSGNSSAYGVIAATGVLSASLVAAALLLLLCLRVQGYFPPLGLLVAVKEVLLLSERKTSLL</sequence>
<feature type="disulfide bond" evidence="10">
    <location>
        <begin position="49"/>
        <end position="64"/>
    </location>
</feature>
<accession>A0A8C5KXP3</accession>
<dbReference type="InterPro" id="IPR023415">
    <property type="entry name" value="LDLR_class-A_CS"/>
</dbReference>
<evidence type="ECO:0000313" key="14">
    <source>
        <dbReference type="Proteomes" id="UP000694385"/>
    </source>
</evidence>
<dbReference type="InterPro" id="IPR050685">
    <property type="entry name" value="LDLR"/>
</dbReference>
<feature type="disulfide bond" evidence="10">
    <location>
        <begin position="127"/>
        <end position="142"/>
    </location>
</feature>
<evidence type="ECO:0000256" key="8">
    <source>
        <dbReference type="ARBA" id="ARBA00023157"/>
    </source>
</evidence>
<evidence type="ECO:0000256" key="2">
    <source>
        <dbReference type="ARBA" id="ARBA00004308"/>
    </source>
</evidence>
<evidence type="ECO:0000313" key="13">
    <source>
        <dbReference type="Ensembl" id="ENSJJAP00000014528.1"/>
    </source>
</evidence>
<organism evidence="13 14">
    <name type="scientific">Jaculus jaculus</name>
    <name type="common">Lesser Egyptian jerboa</name>
    <dbReference type="NCBI Taxonomy" id="51337"/>
    <lineage>
        <taxon>Eukaryota</taxon>
        <taxon>Metazoa</taxon>
        <taxon>Chordata</taxon>
        <taxon>Craniata</taxon>
        <taxon>Vertebrata</taxon>
        <taxon>Euteleostomi</taxon>
        <taxon>Mammalia</taxon>
        <taxon>Eutheria</taxon>
        <taxon>Euarchontoglires</taxon>
        <taxon>Glires</taxon>
        <taxon>Rodentia</taxon>
        <taxon>Myomorpha</taxon>
        <taxon>Dipodoidea</taxon>
        <taxon>Dipodidae</taxon>
        <taxon>Dipodinae</taxon>
        <taxon>Jaculus</taxon>
    </lineage>
</organism>
<dbReference type="FunFam" id="4.10.400.10:FF:000002">
    <property type="entry name" value="Low-density lipoprotein receptor-related protein 1"/>
    <property type="match status" value="1"/>
</dbReference>
<comment type="subcellular location">
    <subcellularLocation>
        <location evidence="2">Endomembrane system</location>
    </subcellularLocation>
    <subcellularLocation>
        <location evidence="1">Membrane</location>
        <topology evidence="1">Single-pass membrane protein</topology>
    </subcellularLocation>
</comment>
<protein>
    <submittedName>
        <fullName evidence="13">CD320 antigen</fullName>
    </submittedName>
</protein>
<dbReference type="PANTHER" id="PTHR24270">
    <property type="entry name" value="LOW-DENSITY LIPOPROTEIN RECEPTOR-RELATED"/>
    <property type="match status" value="1"/>
</dbReference>
<feature type="signal peptide" evidence="12">
    <location>
        <begin position="1"/>
        <end position="19"/>
    </location>
</feature>
<dbReference type="GO" id="GO:0005886">
    <property type="term" value="C:plasma membrane"/>
    <property type="evidence" value="ECO:0007669"/>
    <property type="project" value="TreeGrafter"/>
</dbReference>
<dbReference type="InterPro" id="IPR036055">
    <property type="entry name" value="LDL_receptor-like_sf"/>
</dbReference>
<reference evidence="13" key="1">
    <citation type="submission" date="2025-08" db="UniProtKB">
        <authorList>
            <consortium name="Ensembl"/>
        </authorList>
    </citation>
    <scope>IDENTIFICATION</scope>
</reference>
<keyword evidence="5" id="KW-0677">Repeat</keyword>
<feature type="chain" id="PRO_5034190479" evidence="12">
    <location>
        <begin position="20"/>
        <end position="242"/>
    </location>
</feature>
<keyword evidence="4 12" id="KW-0732">Signal</keyword>
<evidence type="ECO:0000256" key="11">
    <source>
        <dbReference type="SAM" id="Phobius"/>
    </source>
</evidence>
<keyword evidence="7 11" id="KW-0472">Membrane</keyword>
<keyword evidence="6 11" id="KW-1133">Transmembrane helix</keyword>
<reference evidence="13" key="2">
    <citation type="submission" date="2025-09" db="UniProtKB">
        <authorList>
            <consortium name="Ensembl"/>
        </authorList>
    </citation>
    <scope>IDENTIFICATION</scope>
</reference>
<dbReference type="GO" id="GO:0012505">
    <property type="term" value="C:endomembrane system"/>
    <property type="evidence" value="ECO:0007669"/>
    <property type="project" value="UniProtKB-SubCell"/>
</dbReference>
<dbReference type="PANTHER" id="PTHR24270:SF52">
    <property type="entry name" value="CD320 ANTIGEN"/>
    <property type="match status" value="1"/>
</dbReference>
<evidence type="ECO:0000256" key="5">
    <source>
        <dbReference type="ARBA" id="ARBA00022737"/>
    </source>
</evidence>
<evidence type="ECO:0000256" key="1">
    <source>
        <dbReference type="ARBA" id="ARBA00004167"/>
    </source>
</evidence>
<dbReference type="InterPro" id="IPR002172">
    <property type="entry name" value="LDrepeatLR_classA_rpt"/>
</dbReference>
<keyword evidence="14" id="KW-1185">Reference proteome</keyword>
<dbReference type="Ensembl" id="ENSJJAT00000021031.1">
    <property type="protein sequence ID" value="ENSJJAP00000014528.1"/>
    <property type="gene ID" value="ENSJJAG00000016969.1"/>
</dbReference>
<evidence type="ECO:0000256" key="6">
    <source>
        <dbReference type="ARBA" id="ARBA00022989"/>
    </source>
</evidence>
<evidence type="ECO:0000256" key="3">
    <source>
        <dbReference type="ARBA" id="ARBA00022692"/>
    </source>
</evidence>
<evidence type="ECO:0000256" key="9">
    <source>
        <dbReference type="ARBA" id="ARBA00023180"/>
    </source>
</evidence>
<dbReference type="SMART" id="SM00192">
    <property type="entry name" value="LDLa"/>
    <property type="match status" value="2"/>
</dbReference>
<proteinExistence type="predicted"/>
<name>A0A8C5KXP3_JACJA</name>
<keyword evidence="9" id="KW-0325">Glycoprotein</keyword>
<dbReference type="GeneTree" id="ENSGT00730000111436"/>
<dbReference type="Proteomes" id="UP000694385">
    <property type="component" value="Unassembled WGS sequence"/>
</dbReference>
<evidence type="ECO:0000256" key="7">
    <source>
        <dbReference type="ARBA" id="ARBA00023136"/>
    </source>
</evidence>
<dbReference type="Gene3D" id="4.10.400.10">
    <property type="entry name" value="Low-density Lipoprotein Receptor"/>
    <property type="match status" value="2"/>
</dbReference>
<evidence type="ECO:0000256" key="12">
    <source>
        <dbReference type="SAM" id="SignalP"/>
    </source>
</evidence>
<dbReference type="AlphaFoldDB" id="A0A8C5KXP3"/>
<evidence type="ECO:0000256" key="10">
    <source>
        <dbReference type="PROSITE-ProRule" id="PRU00124"/>
    </source>
</evidence>
<dbReference type="Pfam" id="PF00057">
    <property type="entry name" value="Ldl_recept_a"/>
    <property type="match status" value="2"/>
</dbReference>
<dbReference type="PROSITE" id="PS01209">
    <property type="entry name" value="LDLRA_1"/>
    <property type="match status" value="2"/>
</dbReference>
<gene>
    <name evidence="13" type="primary">Cd320</name>
</gene>
<keyword evidence="8 10" id="KW-1015">Disulfide bond</keyword>
<keyword evidence="3 11" id="KW-0812">Transmembrane</keyword>
<comment type="caution">
    <text evidence="10">Lacks conserved residue(s) required for the propagation of feature annotation.</text>
</comment>
<dbReference type="PROSITE" id="PS50068">
    <property type="entry name" value="LDLRA_2"/>
    <property type="match status" value="2"/>
</dbReference>